<dbReference type="EMBL" id="JACVVK020000169">
    <property type="protein sequence ID" value="KAK7487152.1"/>
    <property type="molecule type" value="Genomic_DNA"/>
</dbReference>
<sequence>FVWRGTRVGLCDSLFFNVEHRIVQYVNVWQEQKGDSVSPPRYGEWQLSVDVVARGKTVIPCAGGVVELIDFYVAIEGGGTFAPQISRESERGLASGEKIVKSCGAKYPPDEIGLTLQPGLLLLEPKFLLLTLLLETQLLTLTPEFLQVPLTLAPDEPPN</sequence>
<organism evidence="1 2">
    <name type="scientific">Batillaria attramentaria</name>
    <dbReference type="NCBI Taxonomy" id="370345"/>
    <lineage>
        <taxon>Eukaryota</taxon>
        <taxon>Metazoa</taxon>
        <taxon>Spiralia</taxon>
        <taxon>Lophotrochozoa</taxon>
        <taxon>Mollusca</taxon>
        <taxon>Gastropoda</taxon>
        <taxon>Caenogastropoda</taxon>
        <taxon>Sorbeoconcha</taxon>
        <taxon>Cerithioidea</taxon>
        <taxon>Batillariidae</taxon>
        <taxon>Batillaria</taxon>
    </lineage>
</organism>
<dbReference type="AlphaFoldDB" id="A0ABD0KJM9"/>
<proteinExistence type="predicted"/>
<accession>A0ABD0KJM9</accession>
<keyword evidence="2" id="KW-1185">Reference proteome</keyword>
<name>A0ABD0KJM9_9CAEN</name>
<evidence type="ECO:0000313" key="1">
    <source>
        <dbReference type="EMBL" id="KAK7487152.1"/>
    </source>
</evidence>
<protein>
    <submittedName>
        <fullName evidence="1">Uncharacterized protein</fullName>
    </submittedName>
</protein>
<comment type="caution">
    <text evidence="1">The sequence shown here is derived from an EMBL/GenBank/DDBJ whole genome shotgun (WGS) entry which is preliminary data.</text>
</comment>
<reference evidence="1 2" key="1">
    <citation type="journal article" date="2023" name="Sci. Data">
        <title>Genome assembly of the Korean intertidal mud-creeper Batillaria attramentaria.</title>
        <authorList>
            <person name="Patra A.K."/>
            <person name="Ho P.T."/>
            <person name="Jun S."/>
            <person name="Lee S.J."/>
            <person name="Kim Y."/>
            <person name="Won Y.J."/>
        </authorList>
    </citation>
    <scope>NUCLEOTIDE SEQUENCE [LARGE SCALE GENOMIC DNA]</scope>
    <source>
        <strain evidence="1">Wonlab-2016</strain>
    </source>
</reference>
<dbReference type="Proteomes" id="UP001519460">
    <property type="component" value="Unassembled WGS sequence"/>
</dbReference>
<evidence type="ECO:0000313" key="2">
    <source>
        <dbReference type="Proteomes" id="UP001519460"/>
    </source>
</evidence>
<gene>
    <name evidence="1" type="ORF">BaRGS_00021647</name>
</gene>
<feature type="non-terminal residue" evidence="1">
    <location>
        <position position="159"/>
    </location>
</feature>
<feature type="non-terminal residue" evidence="1">
    <location>
        <position position="1"/>
    </location>
</feature>